<sequence>MDLRQLRYFVVLATQQHFGRAASVLHVAQPALSRQIQLLEEELGVQLFERHPRGATPTPEALFLLERASFLLRYAEQMKQDMTALQRDARGPVVIGMSPGLAQLLAVPLTKAVHQNLPDVRLRVEEGFSPALHSMLLQGALDIAVLNGPVQLSNLISFPLLDEEICLIGRSDDPALKRRRIAIQRLAGMPLVMTGLAKSGVRLELEAGIAHAGLTLNQVVEVSTMEVAKRLIQEKVGLTVHFAAAVKRELDLGMLAAVPIEGLQLRRILARVADRPPSKATEELIDIFRNVVEAEVQSGNWPNAVLL</sequence>
<evidence type="ECO:0000256" key="1">
    <source>
        <dbReference type="ARBA" id="ARBA00009437"/>
    </source>
</evidence>
<dbReference type="InterPro" id="IPR005119">
    <property type="entry name" value="LysR_subst-bd"/>
</dbReference>
<protein>
    <submittedName>
        <fullName evidence="6">LysR family transcriptional regulator</fullName>
    </submittedName>
</protein>
<reference evidence="6 7" key="1">
    <citation type="journal article" date="2019" name="Microbiol. Resour. Announc.">
        <title>Draft Genome Sequence of Comamonas testosteroni TA441, a Bacterium That Has a Cryptic Phenol Degradation Gene Cluster.</title>
        <authorList>
            <person name="Arai H."/>
            <person name="Ishii M."/>
        </authorList>
    </citation>
    <scope>NUCLEOTIDE SEQUENCE [LARGE SCALE GENOMIC DNA]</scope>
    <source>
        <strain evidence="6 7">TA441</strain>
    </source>
</reference>
<dbReference type="InterPro" id="IPR036390">
    <property type="entry name" value="WH_DNA-bd_sf"/>
</dbReference>
<dbReference type="RefSeq" id="WP_039048883.1">
    <property type="nucleotide sequence ID" value="NZ_BKBW01000006.1"/>
</dbReference>
<dbReference type="InterPro" id="IPR050950">
    <property type="entry name" value="HTH-type_LysR_regulators"/>
</dbReference>
<dbReference type="SUPFAM" id="SSF53850">
    <property type="entry name" value="Periplasmic binding protein-like II"/>
    <property type="match status" value="1"/>
</dbReference>
<proteinExistence type="inferred from homology"/>
<evidence type="ECO:0000259" key="5">
    <source>
        <dbReference type="PROSITE" id="PS50931"/>
    </source>
</evidence>
<dbReference type="Gene3D" id="1.10.10.10">
    <property type="entry name" value="Winged helix-like DNA-binding domain superfamily/Winged helix DNA-binding domain"/>
    <property type="match status" value="1"/>
</dbReference>
<dbReference type="Pfam" id="PF03466">
    <property type="entry name" value="LysR_substrate"/>
    <property type="match status" value="1"/>
</dbReference>
<organism evidence="6 7">
    <name type="scientific">Comamonas testosteroni</name>
    <name type="common">Pseudomonas testosteroni</name>
    <dbReference type="NCBI Taxonomy" id="285"/>
    <lineage>
        <taxon>Bacteria</taxon>
        <taxon>Pseudomonadati</taxon>
        <taxon>Pseudomonadota</taxon>
        <taxon>Betaproteobacteria</taxon>
        <taxon>Burkholderiales</taxon>
        <taxon>Comamonadaceae</taxon>
        <taxon>Comamonas</taxon>
    </lineage>
</organism>
<dbReference type="GO" id="GO:0003700">
    <property type="term" value="F:DNA-binding transcription factor activity"/>
    <property type="evidence" value="ECO:0007669"/>
    <property type="project" value="InterPro"/>
</dbReference>
<dbReference type="AlphaFoldDB" id="A0A5A7MHT0"/>
<dbReference type="PRINTS" id="PR00039">
    <property type="entry name" value="HTHLYSR"/>
</dbReference>
<keyword evidence="4" id="KW-0804">Transcription</keyword>
<evidence type="ECO:0000313" key="6">
    <source>
        <dbReference type="EMBL" id="GEQ76429.1"/>
    </source>
</evidence>
<dbReference type="SUPFAM" id="SSF46785">
    <property type="entry name" value="Winged helix' DNA-binding domain"/>
    <property type="match status" value="1"/>
</dbReference>
<dbReference type="PROSITE" id="PS50931">
    <property type="entry name" value="HTH_LYSR"/>
    <property type="match status" value="1"/>
</dbReference>
<dbReference type="InterPro" id="IPR000847">
    <property type="entry name" value="LysR_HTH_N"/>
</dbReference>
<keyword evidence="2" id="KW-0805">Transcription regulation</keyword>
<keyword evidence="3" id="KW-0238">DNA-binding</keyword>
<dbReference type="GO" id="GO:0005829">
    <property type="term" value="C:cytosol"/>
    <property type="evidence" value="ECO:0007669"/>
    <property type="project" value="TreeGrafter"/>
</dbReference>
<gene>
    <name evidence="6" type="ORF">CTTA_3434</name>
</gene>
<dbReference type="Proteomes" id="UP000323105">
    <property type="component" value="Unassembled WGS sequence"/>
</dbReference>
<dbReference type="FunFam" id="1.10.10.10:FF:000001">
    <property type="entry name" value="LysR family transcriptional regulator"/>
    <property type="match status" value="1"/>
</dbReference>
<dbReference type="Gene3D" id="3.40.190.290">
    <property type="match status" value="1"/>
</dbReference>
<accession>A0A5A7MHT0</accession>
<comment type="similarity">
    <text evidence="1">Belongs to the LysR transcriptional regulatory family.</text>
</comment>
<evidence type="ECO:0000256" key="3">
    <source>
        <dbReference type="ARBA" id="ARBA00023125"/>
    </source>
</evidence>
<dbReference type="PANTHER" id="PTHR30419">
    <property type="entry name" value="HTH-TYPE TRANSCRIPTIONAL REGULATOR YBHD"/>
    <property type="match status" value="1"/>
</dbReference>
<evidence type="ECO:0000256" key="2">
    <source>
        <dbReference type="ARBA" id="ARBA00023015"/>
    </source>
</evidence>
<dbReference type="InterPro" id="IPR036388">
    <property type="entry name" value="WH-like_DNA-bd_sf"/>
</dbReference>
<comment type="caution">
    <text evidence="6">The sequence shown here is derived from an EMBL/GenBank/DDBJ whole genome shotgun (WGS) entry which is preliminary data.</text>
</comment>
<dbReference type="Pfam" id="PF00126">
    <property type="entry name" value="HTH_1"/>
    <property type="match status" value="1"/>
</dbReference>
<evidence type="ECO:0000256" key="4">
    <source>
        <dbReference type="ARBA" id="ARBA00023163"/>
    </source>
</evidence>
<dbReference type="GO" id="GO:0003677">
    <property type="term" value="F:DNA binding"/>
    <property type="evidence" value="ECO:0007669"/>
    <property type="project" value="UniProtKB-KW"/>
</dbReference>
<dbReference type="EMBL" id="BKBW01000006">
    <property type="protein sequence ID" value="GEQ76429.1"/>
    <property type="molecule type" value="Genomic_DNA"/>
</dbReference>
<feature type="domain" description="HTH lysR-type" evidence="5">
    <location>
        <begin position="1"/>
        <end position="58"/>
    </location>
</feature>
<name>A0A5A7MHT0_COMTE</name>
<evidence type="ECO:0000313" key="7">
    <source>
        <dbReference type="Proteomes" id="UP000323105"/>
    </source>
</evidence>